<dbReference type="RefSeq" id="XP_016929577.2">
    <property type="nucleotide sequence ID" value="XM_017074088.4"/>
</dbReference>
<reference evidence="12" key="1">
    <citation type="submission" date="2025-08" db="UniProtKB">
        <authorList>
            <consortium name="RefSeq"/>
        </authorList>
    </citation>
    <scope>IDENTIFICATION</scope>
</reference>
<gene>
    <name evidence="12" type="primary">LOC108009604</name>
</gene>
<dbReference type="GO" id="GO:0042761">
    <property type="term" value="P:very long-chain fatty acid biosynthetic process"/>
    <property type="evidence" value="ECO:0007669"/>
    <property type="project" value="TreeGrafter"/>
</dbReference>
<dbReference type="GO" id="GO:0019367">
    <property type="term" value="P:fatty acid elongation, saturated fatty acid"/>
    <property type="evidence" value="ECO:0007669"/>
    <property type="project" value="TreeGrafter"/>
</dbReference>
<accession>A0AB39Z798</accession>
<keyword evidence="7 10" id="KW-0443">Lipid metabolism</keyword>
<evidence type="ECO:0000256" key="2">
    <source>
        <dbReference type="ARBA" id="ARBA00022516"/>
    </source>
</evidence>
<feature type="transmembrane region" description="Helical" evidence="10">
    <location>
        <begin position="145"/>
        <end position="165"/>
    </location>
</feature>
<feature type="transmembrane region" description="Helical" evidence="10">
    <location>
        <begin position="96"/>
        <end position="117"/>
    </location>
</feature>
<protein>
    <recommendedName>
        <fullName evidence="10">Elongation of very long chain fatty acids protein</fullName>
        <ecNumber evidence="10">2.3.1.199</ecNumber>
    </recommendedName>
    <alternativeName>
        <fullName evidence="10">Very-long-chain 3-oxoacyl-CoA synthase</fullName>
    </alternativeName>
</protein>
<evidence type="ECO:0000256" key="3">
    <source>
        <dbReference type="ARBA" id="ARBA00022679"/>
    </source>
</evidence>
<evidence type="ECO:0000256" key="10">
    <source>
        <dbReference type="RuleBase" id="RU361115"/>
    </source>
</evidence>
<dbReference type="GO" id="GO:0034625">
    <property type="term" value="P:fatty acid elongation, monounsaturated fatty acid"/>
    <property type="evidence" value="ECO:0007669"/>
    <property type="project" value="TreeGrafter"/>
</dbReference>
<keyword evidence="6 10" id="KW-1133">Transmembrane helix</keyword>
<comment type="subcellular location">
    <subcellularLocation>
        <location evidence="1">Membrane</location>
        <topology evidence="1">Multi-pass membrane protein</topology>
    </subcellularLocation>
</comment>
<comment type="similarity">
    <text evidence="10">Belongs to the ELO family.</text>
</comment>
<keyword evidence="5 10" id="KW-0276">Fatty acid metabolism</keyword>
<dbReference type="GO" id="GO:0009922">
    <property type="term" value="F:fatty acid elongase activity"/>
    <property type="evidence" value="ECO:0007669"/>
    <property type="project" value="UniProtKB-EC"/>
</dbReference>
<dbReference type="GO" id="GO:0034626">
    <property type="term" value="P:fatty acid elongation, polyunsaturated fatty acid"/>
    <property type="evidence" value="ECO:0007669"/>
    <property type="project" value="TreeGrafter"/>
</dbReference>
<evidence type="ECO:0000313" key="11">
    <source>
        <dbReference type="Proteomes" id="UP001652628"/>
    </source>
</evidence>
<keyword evidence="4 10" id="KW-0812">Transmembrane</keyword>
<proteinExistence type="inferred from homology"/>
<dbReference type="InterPro" id="IPR002076">
    <property type="entry name" value="ELO_fam"/>
</dbReference>
<dbReference type="PANTHER" id="PTHR11157">
    <property type="entry name" value="FATTY ACID ACYL TRANSFERASE-RELATED"/>
    <property type="match status" value="1"/>
</dbReference>
<keyword evidence="9 10" id="KW-0275">Fatty acid biosynthesis</keyword>
<evidence type="ECO:0000256" key="6">
    <source>
        <dbReference type="ARBA" id="ARBA00022989"/>
    </source>
</evidence>
<dbReference type="PANTHER" id="PTHR11157:SF164">
    <property type="entry name" value="ELONGATION OF VERY LONG CHAIN FATTY ACIDS PROTEIN"/>
    <property type="match status" value="1"/>
</dbReference>
<dbReference type="Pfam" id="PF01151">
    <property type="entry name" value="ELO"/>
    <property type="match status" value="1"/>
</dbReference>
<comment type="catalytic activity">
    <reaction evidence="10">
        <text>a very-long-chain acyl-CoA + malonyl-CoA + H(+) = a very-long-chain 3-oxoacyl-CoA + CO2 + CoA</text>
        <dbReference type="Rhea" id="RHEA:32727"/>
        <dbReference type="ChEBI" id="CHEBI:15378"/>
        <dbReference type="ChEBI" id="CHEBI:16526"/>
        <dbReference type="ChEBI" id="CHEBI:57287"/>
        <dbReference type="ChEBI" id="CHEBI:57384"/>
        <dbReference type="ChEBI" id="CHEBI:90725"/>
        <dbReference type="ChEBI" id="CHEBI:90736"/>
        <dbReference type="EC" id="2.3.1.199"/>
    </reaction>
</comment>
<dbReference type="AlphaFoldDB" id="A0AB39Z798"/>
<feature type="transmembrane region" description="Helical" evidence="10">
    <location>
        <begin position="266"/>
        <end position="286"/>
    </location>
</feature>
<keyword evidence="2 10" id="KW-0444">Lipid biosynthesis</keyword>
<evidence type="ECO:0000256" key="9">
    <source>
        <dbReference type="ARBA" id="ARBA00023160"/>
    </source>
</evidence>
<name>A0AB39Z798_DROSZ</name>
<keyword evidence="3 10" id="KW-0808">Transferase</keyword>
<dbReference type="GO" id="GO:0005789">
    <property type="term" value="C:endoplasmic reticulum membrane"/>
    <property type="evidence" value="ECO:0007669"/>
    <property type="project" value="TreeGrafter"/>
</dbReference>
<evidence type="ECO:0000256" key="5">
    <source>
        <dbReference type="ARBA" id="ARBA00022832"/>
    </source>
</evidence>
<dbReference type="EC" id="2.3.1.199" evidence="10"/>
<feature type="transmembrane region" description="Helical" evidence="10">
    <location>
        <begin position="64"/>
        <end position="84"/>
    </location>
</feature>
<dbReference type="GO" id="GO:0030148">
    <property type="term" value="P:sphingolipid biosynthetic process"/>
    <property type="evidence" value="ECO:0007669"/>
    <property type="project" value="TreeGrafter"/>
</dbReference>
<dbReference type="Proteomes" id="UP001652628">
    <property type="component" value="Chromosome 2R"/>
</dbReference>
<evidence type="ECO:0000256" key="1">
    <source>
        <dbReference type="ARBA" id="ARBA00004141"/>
    </source>
</evidence>
<organism evidence="11 12">
    <name type="scientific">Drosophila suzukii</name>
    <name type="common">Spotted-wing drosophila fruit fly</name>
    <dbReference type="NCBI Taxonomy" id="28584"/>
    <lineage>
        <taxon>Eukaryota</taxon>
        <taxon>Metazoa</taxon>
        <taxon>Ecdysozoa</taxon>
        <taxon>Arthropoda</taxon>
        <taxon>Hexapoda</taxon>
        <taxon>Insecta</taxon>
        <taxon>Pterygota</taxon>
        <taxon>Neoptera</taxon>
        <taxon>Endopterygota</taxon>
        <taxon>Diptera</taxon>
        <taxon>Brachycera</taxon>
        <taxon>Muscomorpha</taxon>
        <taxon>Ephydroidea</taxon>
        <taxon>Drosophilidae</taxon>
        <taxon>Drosophila</taxon>
        <taxon>Sophophora</taxon>
    </lineage>
</organism>
<evidence type="ECO:0000313" key="12">
    <source>
        <dbReference type="RefSeq" id="XP_016929577.2"/>
    </source>
</evidence>
<evidence type="ECO:0000256" key="8">
    <source>
        <dbReference type="ARBA" id="ARBA00023136"/>
    </source>
</evidence>
<dbReference type="GeneID" id="108009604"/>
<sequence>MVSELFALKCVPAFPGDRAAVLQYLASLRIQTTEIPTQRITMEAAASVDVRTLVEIPAVYKDPWYMITVLSLYLYFVTKAGPHFMETRKPYTLKKLILVHNVIQVVSCIYVIKQVLYLSHNEILFFWKCTDFGSTPERVQGYFSLAYFIFWLKMSELLETVIFVLRKKQSQVTKLHIFHHCSTLTLASLLINLNTNGTAAYFCAFLNSIVHIIMYSYYFVAAVADKSVMQALRPVKKSITVTQMTQFALILVQVPCQLILCGMDRIVLFYFSTVIMAMFYGFYDFYSSAYQVAQRGKSQTPLSDSKK</sequence>
<evidence type="ECO:0000256" key="4">
    <source>
        <dbReference type="ARBA" id="ARBA00022692"/>
    </source>
</evidence>
<feature type="transmembrane region" description="Helical" evidence="10">
    <location>
        <begin position="199"/>
        <end position="220"/>
    </location>
</feature>
<keyword evidence="8 10" id="KW-0472">Membrane</keyword>
<evidence type="ECO:0000256" key="7">
    <source>
        <dbReference type="ARBA" id="ARBA00023098"/>
    </source>
</evidence>
<keyword evidence="11" id="KW-1185">Reference proteome</keyword>
<feature type="transmembrane region" description="Helical" evidence="10">
    <location>
        <begin position="241"/>
        <end position="260"/>
    </location>
</feature>